<dbReference type="Pfam" id="PF04149">
    <property type="entry name" value="DUF397"/>
    <property type="match status" value="1"/>
</dbReference>
<evidence type="ECO:0000313" key="2">
    <source>
        <dbReference type="EMBL" id="MFC3891917.1"/>
    </source>
</evidence>
<organism evidence="2 3">
    <name type="scientific">Lentzea rhizosphaerae</name>
    <dbReference type="NCBI Taxonomy" id="2041025"/>
    <lineage>
        <taxon>Bacteria</taxon>
        <taxon>Bacillati</taxon>
        <taxon>Actinomycetota</taxon>
        <taxon>Actinomycetes</taxon>
        <taxon>Pseudonocardiales</taxon>
        <taxon>Pseudonocardiaceae</taxon>
        <taxon>Lentzea</taxon>
    </lineage>
</organism>
<reference evidence="3" key="1">
    <citation type="journal article" date="2019" name="Int. J. Syst. Evol. Microbiol.">
        <title>The Global Catalogue of Microorganisms (GCM) 10K type strain sequencing project: providing services to taxonomists for standard genome sequencing and annotation.</title>
        <authorList>
            <consortium name="The Broad Institute Genomics Platform"/>
            <consortium name="The Broad Institute Genome Sequencing Center for Infectious Disease"/>
            <person name="Wu L."/>
            <person name="Ma J."/>
        </authorList>
    </citation>
    <scope>NUCLEOTIDE SEQUENCE [LARGE SCALE GENOMIC DNA]</scope>
    <source>
        <strain evidence="3">CGMCC 4.7405</strain>
    </source>
</reference>
<dbReference type="PROSITE" id="PS51257">
    <property type="entry name" value="PROKAR_LIPOPROTEIN"/>
    <property type="match status" value="1"/>
</dbReference>
<sequence length="68" mass="7518">MIGQKDSASPRARRGWLTSSYSNASGSCVEVNLDTCDVLVRDSKDRRDGQPVLRISKEAWESFIEGVS</sequence>
<feature type="domain" description="DUF397" evidence="1">
    <location>
        <begin position="15"/>
        <end position="67"/>
    </location>
</feature>
<protein>
    <submittedName>
        <fullName evidence="2">DUF397 domain-containing protein</fullName>
    </submittedName>
</protein>
<gene>
    <name evidence="2" type="ORF">ACFOWZ_10560</name>
</gene>
<comment type="caution">
    <text evidence="2">The sequence shown here is derived from an EMBL/GenBank/DDBJ whole genome shotgun (WGS) entry which is preliminary data.</text>
</comment>
<dbReference type="EMBL" id="JBHRZI010000011">
    <property type="protein sequence ID" value="MFC3891917.1"/>
    <property type="molecule type" value="Genomic_DNA"/>
</dbReference>
<accession>A0ABV8BP57</accession>
<dbReference type="Proteomes" id="UP001595690">
    <property type="component" value="Unassembled WGS sequence"/>
</dbReference>
<evidence type="ECO:0000259" key="1">
    <source>
        <dbReference type="Pfam" id="PF04149"/>
    </source>
</evidence>
<keyword evidence="3" id="KW-1185">Reference proteome</keyword>
<evidence type="ECO:0000313" key="3">
    <source>
        <dbReference type="Proteomes" id="UP001595690"/>
    </source>
</evidence>
<dbReference type="RefSeq" id="WP_382371558.1">
    <property type="nucleotide sequence ID" value="NZ_JBHRZI010000011.1"/>
</dbReference>
<dbReference type="InterPro" id="IPR007278">
    <property type="entry name" value="DUF397"/>
</dbReference>
<proteinExistence type="predicted"/>
<name>A0ABV8BP57_9PSEU</name>